<gene>
    <name evidence="1" type="ORF">KSS94_10590</name>
</gene>
<dbReference type="EMBL" id="CP077076">
    <property type="protein sequence ID" value="QXH53525.1"/>
    <property type="molecule type" value="Genomic_DNA"/>
</dbReference>
<dbReference type="InterPro" id="IPR025320">
    <property type="entry name" value="DUF4225"/>
</dbReference>
<name>A0ABX8NB28_9PSED</name>
<accession>A0ABX8NB28</accession>
<keyword evidence="2" id="KW-1185">Reference proteome</keyword>
<organism evidence="1 2">
    <name type="scientific">Pseudomonas fakonensis</name>
    <dbReference type="NCBI Taxonomy" id="2842355"/>
    <lineage>
        <taxon>Bacteria</taxon>
        <taxon>Pseudomonadati</taxon>
        <taxon>Pseudomonadota</taxon>
        <taxon>Gammaproteobacteria</taxon>
        <taxon>Pseudomonadales</taxon>
        <taxon>Pseudomonadaceae</taxon>
        <taxon>Pseudomonas</taxon>
    </lineage>
</organism>
<evidence type="ECO:0000313" key="1">
    <source>
        <dbReference type="EMBL" id="QXH53525.1"/>
    </source>
</evidence>
<dbReference type="Proteomes" id="UP001046350">
    <property type="component" value="Chromosome"/>
</dbReference>
<dbReference type="RefSeq" id="WP_217842924.1">
    <property type="nucleotide sequence ID" value="NZ_CP077076.1"/>
</dbReference>
<dbReference type="Pfam" id="PF13988">
    <property type="entry name" value="DUF4225"/>
    <property type="match status" value="1"/>
</dbReference>
<proteinExistence type="predicted"/>
<evidence type="ECO:0000313" key="2">
    <source>
        <dbReference type="Proteomes" id="UP001046350"/>
    </source>
</evidence>
<protein>
    <submittedName>
        <fullName evidence="1">DUF4225 domain-containing protein</fullName>
    </submittedName>
</protein>
<reference evidence="1" key="1">
    <citation type="journal article" date="2021" name="Microorganisms">
        <title>The Ever-Expanding Pseudomonas Genus: Description of 43 New Species and Partition of the Pseudomonas putida Group.</title>
        <authorList>
            <person name="Girard L."/>
            <person name="Lood C."/>
            <person name="Hofte M."/>
            <person name="Vandamme P."/>
            <person name="Rokni-Zadeh H."/>
            <person name="van Noort V."/>
            <person name="Lavigne R."/>
            <person name="De Mot R."/>
        </authorList>
    </citation>
    <scope>NUCLEOTIDE SEQUENCE</scope>
    <source>
        <strain evidence="1">COW40</strain>
    </source>
</reference>
<sequence length="237" mass="26550">MSQRGDYGDRLDDAFWEVNAAASRFISYGCGVSARHLRDRSLRMQFNRELAYYAKRVVEDVYQRRISPEQGLEAIRAEANSLKSQVNRVFTQVGGMAGGASQLLTGIGSCVRSYGTTCAFHGLPLIAHGGNNFYENARGMYEGRTDVVGPVRKKYQDVAKRLGYGEREGNMAYYATDLVLSGRAIGRMVVKKDAWRLFRYLKTDKEIALKQMGRGALFIEGAASTLTLNQLIEEYKK</sequence>